<gene>
    <name evidence="1" type="ORF">PQU93_16595</name>
</gene>
<organism evidence="1 2">
    <name type="scientific">Vogesella indigofera</name>
    <name type="common">Pseudomonas indigofera</name>
    <dbReference type="NCBI Taxonomy" id="45465"/>
    <lineage>
        <taxon>Bacteria</taxon>
        <taxon>Pseudomonadati</taxon>
        <taxon>Pseudomonadota</taxon>
        <taxon>Betaproteobacteria</taxon>
        <taxon>Neisseriales</taxon>
        <taxon>Chromobacteriaceae</taxon>
        <taxon>Vogesella</taxon>
    </lineage>
</organism>
<sequence length="130" mass="14798">MQASQFRKLAAYLLQTHYGLDLDDTTLSEDYSTGVAQGDRVFLLINMLSNKYDLQRLDSKDNQPLSIFDEVKGLVAMNLTLVLGEQQTCCPLCGHRTNFTELDCTTQIHDCMNPSCENVFITQFDQETYQ</sequence>
<protein>
    <submittedName>
        <fullName evidence="1">Uncharacterized protein</fullName>
    </submittedName>
</protein>
<evidence type="ECO:0000313" key="2">
    <source>
        <dbReference type="Proteomes" id="UP001221566"/>
    </source>
</evidence>
<dbReference type="EMBL" id="JAQQKY010000011">
    <property type="protein sequence ID" value="MDC7692386.1"/>
    <property type="molecule type" value="Genomic_DNA"/>
</dbReference>
<proteinExistence type="predicted"/>
<dbReference type="Proteomes" id="UP001221566">
    <property type="component" value="Unassembled WGS sequence"/>
</dbReference>
<evidence type="ECO:0000313" key="1">
    <source>
        <dbReference type="EMBL" id="MDC7692386.1"/>
    </source>
</evidence>
<comment type="caution">
    <text evidence="1">The sequence shown here is derived from an EMBL/GenBank/DDBJ whole genome shotgun (WGS) entry which is preliminary data.</text>
</comment>
<keyword evidence="2" id="KW-1185">Reference proteome</keyword>
<name>A0ABT5I880_VOGIN</name>
<accession>A0ABT5I880</accession>
<reference evidence="1 2" key="1">
    <citation type="submission" date="2023-01" db="EMBL/GenBank/DDBJ databases">
        <title>Novel species of the genus Vogesella isolated from rivers.</title>
        <authorList>
            <person name="Lu H."/>
        </authorList>
    </citation>
    <scope>NUCLEOTIDE SEQUENCE [LARGE SCALE GENOMIC DNA]</scope>
    <source>
        <strain evidence="1 2">SH7W</strain>
    </source>
</reference>
<dbReference type="RefSeq" id="WP_272804031.1">
    <property type="nucleotide sequence ID" value="NZ_JAQQKY010000011.1"/>
</dbReference>